<feature type="chain" id="PRO_5020353445" evidence="2">
    <location>
        <begin position="30"/>
        <end position="549"/>
    </location>
</feature>
<feature type="signal peptide" evidence="2">
    <location>
        <begin position="1"/>
        <end position="29"/>
    </location>
</feature>
<keyword evidence="4" id="KW-1185">Reference proteome</keyword>
<protein>
    <submittedName>
        <fullName evidence="3">Uncharacterized protein</fullName>
    </submittedName>
</protein>
<evidence type="ECO:0000313" key="3">
    <source>
        <dbReference type="EMBL" id="RKP01850.1"/>
    </source>
</evidence>
<name>A0A4P9X9T9_9FUNG</name>
<sequence length="549" mass="62058">MARAGQGSPARCLAALAVLLAMLTRTILAEGITLKLRSDYDGYYRFSGPLERHPAQSWNRPSLYSWSASEEDALSRDVLKSLERMDQADLDEWKDRLLQYSLHPQRNGHEELLKRLVWQSRREGDGVKKRVALHSPALIVDPPLIALSSLPTLSHFLHTLRVPFSQPALGTSHGRYDPVTGCPTDMWEYRVMAVSSDSAYPRWRPVVGTEIEETPSRQIFRIPEKALPVGEGLKNDANLLERLQVLGHRIVAGQTTCYPVELIVPGGFIVKTSVHPDYFDHVDAQYKKLRLNMQRSRGAYTPEQFELNWQRLKTYEEKRLRFKALVPFLTTTMGAQLSLQSDHWGSLWASASPTALYYASAYPMLGPLVYENPMLGAFKQSLTPESYALMAIRGWKIAKWIHERYRICEVPELWVFQKSDDDAYRIGMFKPVTWCDSETSLRDAEMRAQTLYGEALTEFLTSMSAGADPERIAPIEAALQGVLRSMRNASDARPEYQFRKTWGDTDLHNGLSSPPQSRERQAVSRNASPGLSPIPETSVPDRGPSPVLI</sequence>
<dbReference type="EMBL" id="ML014159">
    <property type="protein sequence ID" value="RKP01850.1"/>
    <property type="molecule type" value="Genomic_DNA"/>
</dbReference>
<dbReference type="AlphaFoldDB" id="A0A4P9X9T9"/>
<accession>A0A4P9X9T9</accession>
<organism evidence="3 4">
    <name type="scientific">Caulochytrium protostelioides</name>
    <dbReference type="NCBI Taxonomy" id="1555241"/>
    <lineage>
        <taxon>Eukaryota</taxon>
        <taxon>Fungi</taxon>
        <taxon>Fungi incertae sedis</taxon>
        <taxon>Chytridiomycota</taxon>
        <taxon>Chytridiomycota incertae sedis</taxon>
        <taxon>Chytridiomycetes</taxon>
        <taxon>Caulochytriales</taxon>
        <taxon>Caulochytriaceae</taxon>
        <taxon>Caulochytrium</taxon>
    </lineage>
</organism>
<evidence type="ECO:0000256" key="2">
    <source>
        <dbReference type="SAM" id="SignalP"/>
    </source>
</evidence>
<reference evidence="4" key="1">
    <citation type="journal article" date="2018" name="Nat. Microbiol.">
        <title>Leveraging single-cell genomics to expand the fungal tree of life.</title>
        <authorList>
            <person name="Ahrendt S.R."/>
            <person name="Quandt C.A."/>
            <person name="Ciobanu D."/>
            <person name="Clum A."/>
            <person name="Salamov A."/>
            <person name="Andreopoulos B."/>
            <person name="Cheng J.F."/>
            <person name="Woyke T."/>
            <person name="Pelin A."/>
            <person name="Henrissat B."/>
            <person name="Reynolds N.K."/>
            <person name="Benny G.L."/>
            <person name="Smith M.E."/>
            <person name="James T.Y."/>
            <person name="Grigoriev I.V."/>
        </authorList>
    </citation>
    <scope>NUCLEOTIDE SEQUENCE [LARGE SCALE GENOMIC DNA]</scope>
    <source>
        <strain evidence="4">ATCC 52028</strain>
    </source>
</reference>
<proteinExistence type="predicted"/>
<evidence type="ECO:0000313" key="4">
    <source>
        <dbReference type="Proteomes" id="UP000274922"/>
    </source>
</evidence>
<gene>
    <name evidence="3" type="ORF">CXG81DRAFT_18414</name>
</gene>
<evidence type="ECO:0000256" key="1">
    <source>
        <dbReference type="SAM" id="MobiDB-lite"/>
    </source>
</evidence>
<keyword evidence="2" id="KW-0732">Signal</keyword>
<dbReference type="Proteomes" id="UP000274922">
    <property type="component" value="Unassembled WGS sequence"/>
</dbReference>
<feature type="region of interest" description="Disordered" evidence="1">
    <location>
        <begin position="503"/>
        <end position="549"/>
    </location>
</feature>